<dbReference type="STRING" id="1047168.A0A0F4G9U4"/>
<evidence type="ECO:0000256" key="3">
    <source>
        <dbReference type="ARBA" id="ARBA00022692"/>
    </source>
</evidence>
<feature type="transmembrane region" description="Helical" evidence="7">
    <location>
        <begin position="241"/>
        <end position="271"/>
    </location>
</feature>
<evidence type="ECO:0000313" key="10">
    <source>
        <dbReference type="Proteomes" id="UP000033647"/>
    </source>
</evidence>
<feature type="transmembrane region" description="Helical" evidence="7">
    <location>
        <begin position="98"/>
        <end position="115"/>
    </location>
</feature>
<accession>A0A0F4G9U4</accession>
<gene>
    <name evidence="9" type="ORF">TI39_contig4478g00004</name>
</gene>
<feature type="transmembrane region" description="Helical" evidence="7">
    <location>
        <begin position="325"/>
        <end position="344"/>
    </location>
</feature>
<keyword evidence="5 7" id="KW-0472">Membrane</keyword>
<evidence type="ECO:0000256" key="6">
    <source>
        <dbReference type="SAM" id="MobiDB-lite"/>
    </source>
</evidence>
<dbReference type="GO" id="GO:0016020">
    <property type="term" value="C:membrane"/>
    <property type="evidence" value="ECO:0007669"/>
    <property type="project" value="UniProtKB-SubCell"/>
</dbReference>
<feature type="transmembrane region" description="Helical" evidence="7">
    <location>
        <begin position="283"/>
        <end position="305"/>
    </location>
</feature>
<proteinExistence type="inferred from homology"/>
<keyword evidence="10" id="KW-1185">Reference proteome</keyword>
<dbReference type="PANTHER" id="PTHR22950">
    <property type="entry name" value="AMINO ACID TRANSPORTER"/>
    <property type="match status" value="1"/>
</dbReference>
<feature type="transmembrane region" description="Helical" evidence="7">
    <location>
        <begin position="391"/>
        <end position="411"/>
    </location>
</feature>
<protein>
    <submittedName>
        <fullName evidence="9">Amino acid transporter like protein</fullName>
    </submittedName>
</protein>
<dbReference type="EMBL" id="LAFY01004437">
    <property type="protein sequence ID" value="KJX92975.1"/>
    <property type="molecule type" value="Genomic_DNA"/>
</dbReference>
<evidence type="ECO:0000259" key="8">
    <source>
        <dbReference type="Pfam" id="PF01490"/>
    </source>
</evidence>
<sequence length="481" mass="51898">MASSAHPYVDPEKPAPYAGSTEKDTRSKDFSHDPNILAGELQDFEEHEVFRKDGEVNFRTVSWPRATVIFLKIIFATGVLSIPTAMVSLGAVGGALNVIAWGVMNTYTAVIQGDFRNKHAGCHSIADMAMQVGGVWVRELVGFLFVVAYVLCTGSGIVGVTVGLNALSHHAACTVWWGLIATIVVALAASVRKFQQIGWLTWAGFLSIFAAVMIVTIAVTFRDRPAAAPITGDYDLGYYVVPSGVSFAAGVVASCNIFVSSAATSAFLPVISEMRNPREYRKALYVCMGLVTAAYLSVSLVVYRWCGRWVASPSLGSAGQTVKMIAYGIGLIGLVVSACIYLHVAAKYLFVRILRNSRHLQKNTITHWSTWLGLTFGLAFLSFILAEAIPVFNYLLALTGSLCFAPIAIALPGWLWLHDHMHFRKGSSGQQMAFWFHAAFIPLGAFFFVAGTYGVVQEIIAAYADGQIGSAFSCADNSGSI</sequence>
<organism evidence="9 10">
    <name type="scientific">Zymoseptoria brevis</name>
    <dbReference type="NCBI Taxonomy" id="1047168"/>
    <lineage>
        <taxon>Eukaryota</taxon>
        <taxon>Fungi</taxon>
        <taxon>Dikarya</taxon>
        <taxon>Ascomycota</taxon>
        <taxon>Pezizomycotina</taxon>
        <taxon>Dothideomycetes</taxon>
        <taxon>Dothideomycetidae</taxon>
        <taxon>Mycosphaerellales</taxon>
        <taxon>Mycosphaerellaceae</taxon>
        <taxon>Zymoseptoria</taxon>
    </lineage>
</organism>
<dbReference type="PANTHER" id="PTHR22950:SF697">
    <property type="entry name" value="AMINO ACID TRANSPORTER (EUROFUNG)"/>
    <property type="match status" value="1"/>
</dbReference>
<dbReference type="FunFam" id="1.20.1740.10:FF:000039">
    <property type="entry name" value="Neutral amino acid transporter (Eurofung)"/>
    <property type="match status" value="1"/>
</dbReference>
<evidence type="ECO:0000256" key="7">
    <source>
        <dbReference type="SAM" id="Phobius"/>
    </source>
</evidence>
<evidence type="ECO:0000256" key="1">
    <source>
        <dbReference type="ARBA" id="ARBA00004141"/>
    </source>
</evidence>
<evidence type="ECO:0000313" key="9">
    <source>
        <dbReference type="EMBL" id="KJX92975.1"/>
    </source>
</evidence>
<feature type="domain" description="Amino acid transporter transmembrane" evidence="8">
    <location>
        <begin position="60"/>
        <end position="456"/>
    </location>
</feature>
<dbReference type="Proteomes" id="UP000033647">
    <property type="component" value="Unassembled WGS sequence"/>
</dbReference>
<evidence type="ECO:0000256" key="5">
    <source>
        <dbReference type="ARBA" id="ARBA00023136"/>
    </source>
</evidence>
<evidence type="ECO:0000256" key="4">
    <source>
        <dbReference type="ARBA" id="ARBA00022989"/>
    </source>
</evidence>
<feature type="transmembrane region" description="Helical" evidence="7">
    <location>
        <begin position="174"/>
        <end position="192"/>
    </location>
</feature>
<dbReference type="Pfam" id="PF01490">
    <property type="entry name" value="Aa_trans"/>
    <property type="match status" value="1"/>
</dbReference>
<keyword evidence="3 7" id="KW-0812">Transmembrane</keyword>
<feature type="transmembrane region" description="Helical" evidence="7">
    <location>
        <begin position="199"/>
        <end position="221"/>
    </location>
</feature>
<feature type="transmembrane region" description="Helical" evidence="7">
    <location>
        <begin position="365"/>
        <end position="385"/>
    </location>
</feature>
<comment type="caution">
    <text evidence="9">The sequence shown here is derived from an EMBL/GenBank/DDBJ whole genome shotgun (WGS) entry which is preliminary data.</text>
</comment>
<feature type="compositionally biased region" description="Basic and acidic residues" evidence="6">
    <location>
        <begin position="21"/>
        <end position="32"/>
    </location>
</feature>
<feature type="transmembrane region" description="Helical" evidence="7">
    <location>
        <begin position="69"/>
        <end position="92"/>
    </location>
</feature>
<feature type="transmembrane region" description="Helical" evidence="7">
    <location>
        <begin position="136"/>
        <end position="162"/>
    </location>
</feature>
<dbReference type="InterPro" id="IPR013057">
    <property type="entry name" value="AA_transpt_TM"/>
</dbReference>
<dbReference type="GO" id="GO:0015179">
    <property type="term" value="F:L-amino acid transmembrane transporter activity"/>
    <property type="evidence" value="ECO:0007669"/>
    <property type="project" value="TreeGrafter"/>
</dbReference>
<comment type="subcellular location">
    <subcellularLocation>
        <location evidence="1">Membrane</location>
        <topology evidence="1">Multi-pass membrane protein</topology>
    </subcellularLocation>
</comment>
<keyword evidence="4 7" id="KW-1133">Transmembrane helix</keyword>
<reference evidence="9 10" key="1">
    <citation type="submission" date="2015-03" db="EMBL/GenBank/DDBJ databases">
        <title>RNA-seq based gene annotation and comparative genomics of four Zymoseptoria species reveal species-specific pathogenicity related genes and transposable element activity.</title>
        <authorList>
            <person name="Grandaubert J."/>
            <person name="Bhattacharyya A."/>
            <person name="Stukenbrock E.H."/>
        </authorList>
    </citation>
    <scope>NUCLEOTIDE SEQUENCE [LARGE SCALE GENOMIC DNA]</scope>
    <source>
        <strain evidence="9 10">Zb18110</strain>
    </source>
</reference>
<dbReference type="OrthoDB" id="3162524at2759"/>
<name>A0A0F4G9U4_9PEZI</name>
<feature type="transmembrane region" description="Helical" evidence="7">
    <location>
        <begin position="432"/>
        <end position="456"/>
    </location>
</feature>
<dbReference type="AlphaFoldDB" id="A0A0F4G9U4"/>
<feature type="region of interest" description="Disordered" evidence="6">
    <location>
        <begin position="1"/>
        <end position="32"/>
    </location>
</feature>
<evidence type="ECO:0000256" key="2">
    <source>
        <dbReference type="ARBA" id="ARBA00008066"/>
    </source>
</evidence>
<comment type="similarity">
    <text evidence="2">Belongs to the amino acid/polyamine transporter 2 family.</text>
</comment>